<dbReference type="AlphaFoldDB" id="A0A1Z3HNZ2"/>
<dbReference type="InterPro" id="IPR007712">
    <property type="entry name" value="RelE/ParE_toxin"/>
</dbReference>
<name>A0A1Z3HNZ2_9CYAN</name>
<reference evidence="2 3" key="1">
    <citation type="journal article" date="2016" name="Biochim. Biophys. Acta">
        <title>Characterization of red-shifted phycobilisomes isolated from the chlorophyll f-containing cyanobacterium Halomicronema hongdechloris.</title>
        <authorList>
            <person name="Li Y."/>
            <person name="Lin Y."/>
            <person name="Garvey C.J."/>
            <person name="Birch D."/>
            <person name="Corkery R.W."/>
            <person name="Loughlin P.C."/>
            <person name="Scheer H."/>
            <person name="Willows R.D."/>
            <person name="Chen M."/>
        </authorList>
    </citation>
    <scope>NUCLEOTIDE SEQUENCE [LARGE SCALE GENOMIC DNA]</scope>
    <source>
        <strain evidence="2 3">C2206</strain>
    </source>
</reference>
<dbReference type="Gene3D" id="3.30.2310.20">
    <property type="entry name" value="RelE-like"/>
    <property type="match status" value="1"/>
</dbReference>
<evidence type="ECO:0000313" key="2">
    <source>
        <dbReference type="EMBL" id="ASC72024.1"/>
    </source>
</evidence>
<dbReference type="Pfam" id="PF05016">
    <property type="entry name" value="ParE_toxin"/>
    <property type="match status" value="1"/>
</dbReference>
<gene>
    <name evidence="2" type="ORF">XM38_029780</name>
</gene>
<sequence length="84" mass="9467">MANLIKRPVVIQDLIDHATYISRDNLDAGDRFIYAAEATFQRIAELPAIGKLSGFTTPKLAQVRQYPIKGFNKHIILSNTPRSR</sequence>
<evidence type="ECO:0000256" key="1">
    <source>
        <dbReference type="ARBA" id="ARBA00022649"/>
    </source>
</evidence>
<proteinExistence type="predicted"/>
<dbReference type="Proteomes" id="UP000191901">
    <property type="component" value="Chromosome"/>
</dbReference>
<accession>A0A1Z3HNZ2</accession>
<dbReference type="KEGG" id="hhg:XM38_029780"/>
<keyword evidence="1" id="KW-1277">Toxin-antitoxin system</keyword>
<dbReference type="EMBL" id="CP021983">
    <property type="protein sequence ID" value="ASC72024.1"/>
    <property type="molecule type" value="Genomic_DNA"/>
</dbReference>
<dbReference type="InterPro" id="IPR035093">
    <property type="entry name" value="RelE/ParE_toxin_dom_sf"/>
</dbReference>
<organism evidence="2 3">
    <name type="scientific">Halomicronema hongdechloris C2206</name>
    <dbReference type="NCBI Taxonomy" id="1641165"/>
    <lineage>
        <taxon>Bacteria</taxon>
        <taxon>Bacillati</taxon>
        <taxon>Cyanobacteriota</taxon>
        <taxon>Cyanophyceae</taxon>
        <taxon>Nodosilineales</taxon>
        <taxon>Nodosilineaceae</taxon>
        <taxon>Halomicronema</taxon>
    </lineage>
</organism>
<protein>
    <submittedName>
        <fullName evidence="2">Uncharacterized protein</fullName>
    </submittedName>
</protein>
<dbReference type="RefSeq" id="WP_202978895.1">
    <property type="nucleotide sequence ID" value="NZ_CP021983.2"/>
</dbReference>
<keyword evidence="3" id="KW-1185">Reference proteome</keyword>
<evidence type="ECO:0000313" key="3">
    <source>
        <dbReference type="Proteomes" id="UP000191901"/>
    </source>
</evidence>